<dbReference type="EMBL" id="GU323955">
    <property type="protein sequence ID" value="ADF80705.1"/>
    <property type="molecule type" value="Genomic_DNA"/>
</dbReference>
<dbReference type="SUPFAM" id="SSF63829">
    <property type="entry name" value="Calcium-dependent phosphotriesterase"/>
    <property type="match status" value="1"/>
</dbReference>
<dbReference type="PANTHER" id="PTHR35340">
    <property type="entry name" value="PQQ ENZYME REPEAT PROTEIN-RELATED"/>
    <property type="match status" value="1"/>
</dbReference>
<keyword evidence="1" id="KW-0808">Transferase</keyword>
<dbReference type="SMR" id="D6N7U5"/>
<accession>D6N7U5</accession>
<evidence type="ECO:0000313" key="1">
    <source>
        <dbReference type="EMBL" id="ADF80705.1"/>
    </source>
</evidence>
<gene>
    <name evidence="1" type="primary">cpz4</name>
</gene>
<protein>
    <submittedName>
        <fullName evidence="1">Sulfotransferase</fullName>
    </submittedName>
</protein>
<dbReference type="GO" id="GO:0016740">
    <property type="term" value="F:transferase activity"/>
    <property type="evidence" value="ECO:0007669"/>
    <property type="project" value="UniProtKB-KW"/>
</dbReference>
<dbReference type="InterPro" id="IPR053143">
    <property type="entry name" value="Arylsulfate_ST"/>
</dbReference>
<reference evidence="1" key="1">
    <citation type="journal article" date="2010" name="J. Biol. Chem.">
        <title>A new arylsulfate sulfotransferase involved in liponucleoside antibiotic biosynthesis in streptomycetes.</title>
        <authorList>
            <person name="Kaysser L."/>
            <person name="Eitel K."/>
            <person name="Tanino T."/>
            <person name="Siebenberg S."/>
            <person name="Matsuda A."/>
            <person name="Ichikawa S."/>
            <person name="Gust B."/>
        </authorList>
    </citation>
    <scope>NUCLEOTIDE SEQUENCE</scope>
    <source>
        <strain evidence="1">MK730-62F2</strain>
    </source>
</reference>
<sequence length="513" mass="54933">MTVLVRRRTRAASRRSTSAVRLMALLVTAVLTLALGSAPGLAAQSPSGLPGHPLSLVTRPDLLPPAIDVRESAPGTSPGYVFLAPKTGDVLQGPGTLQSGPMIVDNEGEPVWFLPRGIGALNYVTAFQRQTYRGEPVLTWWEGAPLPTGVGVGYWVVMDQSYREIARIRAGKGHAGADLHDMQITPDNTALVLIAEPQLHRVDGHARLVMNNIVQEIDIASGTVLHEWDSLRHVDVDESYLSSIPLLPYDYVHINSMSVDTDGNLLLSGRNTHAVYKVDRHSGDIIWRLGGKKNDFTMEKGASFAWQHDVSREGDGTLSVFDNAAAGSIETGGGAPPGTVSRALFLSVDTEARTARVDRSYTSPDGLLSTSQGSMQLLPNGNVLVGWGSHGYYTEYADSGEVLMNASFKDPLVNSYRALRFPWHGRPTDSPAVAGRAGAHGMTVHASWNGATEVASWRILAGDTPQSLSGVKEVPKDAFETSATVAHTSSYVAVQALDSTGRVLGTSKASRVR</sequence>
<dbReference type="InterPro" id="IPR039535">
    <property type="entry name" value="ASST-like"/>
</dbReference>
<name>D6N7U5_9ACTN</name>
<dbReference type="BRENDA" id="2.8.2.22">
    <property type="organism ID" value="1284"/>
</dbReference>
<dbReference type="Pfam" id="PF14269">
    <property type="entry name" value="Arylsulfotran_2"/>
    <property type="match status" value="1"/>
</dbReference>
<dbReference type="AlphaFoldDB" id="D6N7U5"/>
<organism evidence="1">
    <name type="scientific">Streptomyces sp. MK730-62F2</name>
    <dbReference type="NCBI Taxonomy" id="643403"/>
    <lineage>
        <taxon>Bacteria</taxon>
        <taxon>Bacillati</taxon>
        <taxon>Actinomycetota</taxon>
        <taxon>Actinomycetes</taxon>
        <taxon>Kitasatosporales</taxon>
        <taxon>Streptomycetaceae</taxon>
        <taxon>Streptomyces</taxon>
    </lineage>
</organism>
<proteinExistence type="predicted"/>
<dbReference type="PANTHER" id="PTHR35340:SF5">
    <property type="entry name" value="ASST-DOMAIN-CONTAINING PROTEIN"/>
    <property type="match status" value="1"/>
</dbReference>